<dbReference type="InterPro" id="IPR021109">
    <property type="entry name" value="Peptidase_aspartic_dom_sf"/>
</dbReference>
<feature type="region of interest" description="Disordered" evidence="1">
    <location>
        <begin position="75"/>
        <end position="131"/>
    </location>
</feature>
<name>A0A0V1K669_TRIPS</name>
<dbReference type="AlphaFoldDB" id="A0A0V1K669"/>
<dbReference type="EMBL" id="JYDR01000001">
    <property type="protein sequence ID" value="KRY79858.1"/>
    <property type="molecule type" value="Genomic_DNA"/>
</dbReference>
<evidence type="ECO:0000313" key="3">
    <source>
        <dbReference type="EMBL" id="KRZ42689.1"/>
    </source>
</evidence>
<evidence type="ECO:0000313" key="5">
    <source>
        <dbReference type="Proteomes" id="UP000054826"/>
    </source>
</evidence>
<dbReference type="Proteomes" id="UP000054826">
    <property type="component" value="Unassembled WGS sequence"/>
</dbReference>
<dbReference type="PROSITE" id="PS00141">
    <property type="entry name" value="ASP_PROTEASE"/>
    <property type="match status" value="1"/>
</dbReference>
<evidence type="ECO:0008006" key="6">
    <source>
        <dbReference type="Google" id="ProtNLM"/>
    </source>
</evidence>
<evidence type="ECO:0000313" key="4">
    <source>
        <dbReference type="Proteomes" id="UP000054632"/>
    </source>
</evidence>
<dbReference type="Gene3D" id="2.40.70.10">
    <property type="entry name" value="Acid Proteases"/>
    <property type="match status" value="1"/>
</dbReference>
<organism evidence="3 5">
    <name type="scientific">Trichinella pseudospiralis</name>
    <name type="common">Parasitic roundworm</name>
    <dbReference type="NCBI Taxonomy" id="6337"/>
    <lineage>
        <taxon>Eukaryota</taxon>
        <taxon>Metazoa</taxon>
        <taxon>Ecdysozoa</taxon>
        <taxon>Nematoda</taxon>
        <taxon>Enoplea</taxon>
        <taxon>Dorylaimia</taxon>
        <taxon>Trichinellida</taxon>
        <taxon>Trichinellidae</taxon>
        <taxon>Trichinella</taxon>
    </lineage>
</organism>
<proteinExistence type="predicted"/>
<protein>
    <recommendedName>
        <fullName evidence="6">CCHC-type domain-containing protein</fullName>
    </recommendedName>
</protein>
<dbReference type="PANTHER" id="PTHR22955">
    <property type="entry name" value="RETROTRANSPOSON"/>
    <property type="match status" value="1"/>
</dbReference>
<evidence type="ECO:0000313" key="2">
    <source>
        <dbReference type="EMBL" id="KRY79858.1"/>
    </source>
</evidence>
<accession>A0A0V1K669</accession>
<dbReference type="PANTHER" id="PTHR22955:SF65">
    <property type="entry name" value="INTEGRASE CATALYTIC DOMAIN-CONTAINING PROTEIN"/>
    <property type="match status" value="1"/>
</dbReference>
<dbReference type="GO" id="GO:0004190">
    <property type="term" value="F:aspartic-type endopeptidase activity"/>
    <property type="evidence" value="ECO:0007669"/>
    <property type="project" value="InterPro"/>
</dbReference>
<dbReference type="Proteomes" id="UP000054632">
    <property type="component" value="Unassembled WGS sequence"/>
</dbReference>
<gene>
    <name evidence="2" type="ORF">T4A_9657</name>
    <name evidence="3" type="ORF">T4C_5880</name>
</gene>
<comment type="caution">
    <text evidence="3">The sequence shown here is derived from an EMBL/GenBank/DDBJ whole genome shotgun (WGS) entry which is preliminary data.</text>
</comment>
<dbReference type="EMBL" id="JYDV01000013">
    <property type="protein sequence ID" value="KRZ42689.1"/>
    <property type="molecule type" value="Genomic_DNA"/>
</dbReference>
<sequence>MTATVHVEPVGKCVMCSGIHSVEKCPRFVNLSVPERWQCVRKRGLCFGCLQKGHRKGNCQQNFVGTGQHPLLALENSHSRQSRGRTPWTAPSRGARSAAQPDAAVQEKAPANVSAPDSEPEDGTSNRVATGLSPVGVHCSATVRTSGVLPVVRAMAYGDNGRKRTVNCLLDSGSERSLIRAEIANELGLRGTPSSTVRGVQGLSATVADSRHVRFLLDLRSVG</sequence>
<evidence type="ECO:0000256" key="1">
    <source>
        <dbReference type="SAM" id="MobiDB-lite"/>
    </source>
</evidence>
<reference evidence="4 5" key="1">
    <citation type="submission" date="2015-01" db="EMBL/GenBank/DDBJ databases">
        <title>Evolution of Trichinella species and genotypes.</title>
        <authorList>
            <person name="Korhonen P.K."/>
            <person name="Edoardo P."/>
            <person name="Giuseppe L.R."/>
            <person name="Gasser R.B."/>
        </authorList>
    </citation>
    <scope>NUCLEOTIDE SEQUENCE [LARGE SCALE GENOMIC DNA]</scope>
    <source>
        <strain evidence="2">ISS13</strain>
        <strain evidence="3">ISS176</strain>
    </source>
</reference>
<dbReference type="GO" id="GO:0006508">
    <property type="term" value="P:proteolysis"/>
    <property type="evidence" value="ECO:0007669"/>
    <property type="project" value="InterPro"/>
</dbReference>
<dbReference type="InterPro" id="IPR001969">
    <property type="entry name" value="Aspartic_peptidase_AS"/>
</dbReference>